<dbReference type="SUPFAM" id="SSF82708">
    <property type="entry name" value="R3H domain"/>
    <property type="match status" value="1"/>
</dbReference>
<feature type="region of interest" description="Disordered" evidence="1">
    <location>
        <begin position="231"/>
        <end position="256"/>
    </location>
</feature>
<dbReference type="Gene3D" id="3.30.1370.50">
    <property type="entry name" value="R3H-like domain"/>
    <property type="match status" value="1"/>
</dbReference>
<dbReference type="InterPro" id="IPR001374">
    <property type="entry name" value="R3H_dom"/>
</dbReference>
<dbReference type="InterPro" id="IPR036867">
    <property type="entry name" value="R3H_dom_sf"/>
</dbReference>
<dbReference type="SMART" id="SM00393">
    <property type="entry name" value="R3H"/>
    <property type="match status" value="1"/>
</dbReference>
<evidence type="ECO:0000313" key="3">
    <source>
        <dbReference type="EMBL" id="CBH18206.1"/>
    </source>
</evidence>
<proteinExistence type="predicted"/>
<dbReference type="EMBL" id="FN554974">
    <property type="protein sequence ID" value="CBH18206.1"/>
    <property type="molecule type" value="Genomic_DNA"/>
</dbReference>
<feature type="domain" description="R3H" evidence="2">
    <location>
        <begin position="72"/>
        <end position="136"/>
    </location>
</feature>
<dbReference type="KEGG" id="tbg:TbgDal_XI13250"/>
<dbReference type="OrthoDB" id="278430at2759"/>
<dbReference type="RefSeq" id="XP_011780470.1">
    <property type="nucleotide sequence ID" value="XM_011782168.1"/>
</dbReference>
<dbReference type="PROSITE" id="PS00018">
    <property type="entry name" value="EF_HAND_1"/>
    <property type="match status" value="1"/>
</dbReference>
<organism evidence="3 4">
    <name type="scientific">Trypanosoma brucei gambiense (strain MHOM/CI/86/DAL972)</name>
    <dbReference type="NCBI Taxonomy" id="679716"/>
    <lineage>
        <taxon>Eukaryota</taxon>
        <taxon>Discoba</taxon>
        <taxon>Euglenozoa</taxon>
        <taxon>Kinetoplastea</taxon>
        <taxon>Metakinetoplastina</taxon>
        <taxon>Trypanosomatida</taxon>
        <taxon>Trypanosomatidae</taxon>
        <taxon>Trypanosoma</taxon>
    </lineage>
</organism>
<feature type="compositionally biased region" description="Basic and acidic residues" evidence="1">
    <location>
        <begin position="335"/>
        <end position="344"/>
    </location>
</feature>
<gene>
    <name evidence="3" type="ORF">TbgDal_XI13250</name>
</gene>
<dbReference type="Proteomes" id="UP000002316">
    <property type="component" value="Chromosome 11"/>
</dbReference>
<feature type="region of interest" description="Disordered" evidence="1">
    <location>
        <begin position="432"/>
        <end position="454"/>
    </location>
</feature>
<feature type="compositionally biased region" description="Acidic residues" evidence="1">
    <location>
        <begin position="352"/>
        <end position="363"/>
    </location>
</feature>
<dbReference type="GO" id="GO:0003676">
    <property type="term" value="F:nucleic acid binding"/>
    <property type="evidence" value="ECO:0007669"/>
    <property type="project" value="UniProtKB-UniRule"/>
</dbReference>
<sequence length="553" mass="61358">MAATGSREEMMEALNKARQAMARRVPTPTASTVQSSSEHDPSANVGVLQIYDAADTSLCRHARPSEAKDNRAHFFETWCKKIEVFVADPTKTTLELPPELCANDRRELHNLAEKYNLSHHSRGTGATRHLVLKKDALHYRMPDAAPANIEAIKRDPGTKESKFHLRRVKQNPEAPAGSMGAFGDETTAAMVHRLVRATDEYRRAVNVGYTQDELLAFETGESVEGILRSGGERDAQPATNADVEDPTGLCASPPRARITGGADYEARAKDSSVGEKSKAVYDEMCLRCQTRSRVDYDIQKWDCNGYCAKCTAQTIWKLVEVENSTGMRSAQRKHNREEFEKADEALPQEVQQPEEIDKDNDEDDTITVEDVVDMASMNDFSAADVNWIRRFAVHHSSKEVCCSLSTHIVFCIEFNDLLTMRIFRPFLKLQGSTDSSDEKKRTKNECGASSDGSTLTETHGAWFVWLREVKPAGVALSTLLDELAGCTPEGYDRLCVAFPNMSVYGTEASCVCLVKPGVLNMEGLQAMRQKYGEQNFRLAQELEVALAGDSKPA</sequence>
<evidence type="ECO:0000313" key="4">
    <source>
        <dbReference type="Proteomes" id="UP000002316"/>
    </source>
</evidence>
<dbReference type="PROSITE" id="PS51061">
    <property type="entry name" value="R3H"/>
    <property type="match status" value="1"/>
</dbReference>
<accession>D0A955</accession>
<evidence type="ECO:0000256" key="1">
    <source>
        <dbReference type="SAM" id="MobiDB-lite"/>
    </source>
</evidence>
<dbReference type="AlphaFoldDB" id="D0A955"/>
<feature type="region of interest" description="Disordered" evidence="1">
    <location>
        <begin position="23"/>
        <end position="42"/>
    </location>
</feature>
<dbReference type="GeneID" id="23866493"/>
<dbReference type="Pfam" id="PF01424">
    <property type="entry name" value="R3H"/>
    <property type="match status" value="1"/>
</dbReference>
<dbReference type="VEuPathDB" id="TriTrypDB:Tbg972.11.13250"/>
<reference evidence="4" key="1">
    <citation type="journal article" date="2010" name="PLoS Negl. Trop. Dis.">
        <title>The genome sequence of Trypanosoma brucei gambiense, causative agent of chronic human african trypanosomiasis.</title>
        <authorList>
            <person name="Jackson A.P."/>
            <person name="Sanders M."/>
            <person name="Berry A."/>
            <person name="McQuillan J."/>
            <person name="Aslett M.A."/>
            <person name="Quail M.A."/>
            <person name="Chukualim B."/>
            <person name="Capewell P."/>
            <person name="MacLeod A."/>
            <person name="Melville S.E."/>
            <person name="Gibson W."/>
            <person name="Barry J.D."/>
            <person name="Berriman M."/>
            <person name="Hertz-Fowler C."/>
        </authorList>
    </citation>
    <scope>NUCLEOTIDE SEQUENCE [LARGE SCALE GENOMIC DNA]</scope>
    <source>
        <strain evidence="4">MHOM/CI/86/DAL972</strain>
    </source>
</reference>
<evidence type="ECO:0000259" key="2">
    <source>
        <dbReference type="PROSITE" id="PS51061"/>
    </source>
</evidence>
<protein>
    <recommendedName>
        <fullName evidence="2">R3H domain-containing protein</fullName>
    </recommendedName>
</protein>
<name>D0A955_TRYB9</name>
<dbReference type="InterPro" id="IPR018247">
    <property type="entry name" value="EF_Hand_1_Ca_BS"/>
</dbReference>
<feature type="region of interest" description="Disordered" evidence="1">
    <location>
        <begin position="326"/>
        <end position="363"/>
    </location>
</feature>